<dbReference type="InterPro" id="IPR028094">
    <property type="entry name" value="RTC4_C"/>
</dbReference>
<dbReference type="GO" id="GO:0005737">
    <property type="term" value="C:cytoplasm"/>
    <property type="evidence" value="ECO:0007669"/>
    <property type="project" value="UniProtKB-SubCell"/>
</dbReference>
<keyword evidence="11" id="KW-1185">Reference proteome</keyword>
<sequence>MERYQDGLSLQGSSVGNDTKTCLDRRPLARSEALYEDLGESGFNASRPPRHALNRKDSKGIGSGPFKGRRGDPIKLDVDDSGSEDELLLSEDKESSMDCVVGRSKTVDQEKKLEPEDIHQKAVLRTKSLQGLKFNKHKTNQSTGDKSTSKENQRSMNSGPHSEDSDSRAQKQLPGRKPSFPDQSSSVLKPACHMDRNEEQPISTNSSRSKPQATSSQSSEKNTLHRKPTTRSKTSQHAVSLSPDEEEKVNSKREKIRRGRKPNRVSHSSPSASPERTVNRKPRGFPELSPLKTGSGEFSAPSRFPCNEDPDRTPAPNKSKPRQLPLPSPLSSQPASDYTNAKGKEKSRHEESRGLSKTRPFPLAIGGDSTGSSSPSDTSMGGRARKRLSDDVEANDLTSRKRKRRENAFSLSQDIVLQDTYDHEEEEDYDSFFNSNIDPKMLCPFCDSRLPEAPSPLLQSMIKDAVEKSIPQPRPTNRLGRKAAMNIYIHICQRHHFEAELLPQAEAKGWPKTIEFNKLEARVAKLRSYLQGIVEDDKWQDQMSGDSDLWELVAHSPRALCIFWQEALKDVKEKGSKVAANVKNQFSSFDRTQPGYYGELGSIIIHHALYDLFPPASIEPKLVEPLDPKEFIQRVLVPEVGVRLIMEDRKLRGASGFNEAVEILRESSAYGVAMFPEDDGGSGDSRKSHKREGTKSETATVDAMLQAKARRRRIELAEEEEAEREENEIWRQKKKKPHEAPVATIAQPAATRPRPKPKRAGKQSFQTEGPETESAPSELEYDDIDGGLANVLSEKDRLGWDELMKLEAEWKQMDIDFNTLPPSSLEGTPMEIPIPSSPSGSQTSRSGHKSKRKAAERANSRIISISSEGSSDEADSRSEDNQPKRKRKAASRTPKLFTDDNDNTPKPPKKSVLQMARERKHKGDGGSELWSRSMRSDPPSSPVSPAHWLLSDDSKQSSQASP</sequence>
<dbReference type="Proteomes" id="UP001049176">
    <property type="component" value="Chromosome 4"/>
</dbReference>
<evidence type="ECO:0000256" key="3">
    <source>
        <dbReference type="ARBA" id="ARBA00004496"/>
    </source>
</evidence>
<reference evidence="10" key="1">
    <citation type="journal article" date="2021" name="Genome Biol. Evol.">
        <title>The assembled and annotated genome of the fairy-ring fungus Marasmius oreades.</title>
        <authorList>
            <person name="Hiltunen M."/>
            <person name="Ament-Velasquez S.L."/>
            <person name="Johannesson H."/>
        </authorList>
    </citation>
    <scope>NUCLEOTIDE SEQUENCE</scope>
    <source>
        <strain evidence="10">03SP1</strain>
    </source>
</reference>
<feature type="region of interest" description="Disordered" evidence="8">
    <location>
        <begin position="1"/>
        <end position="26"/>
    </location>
</feature>
<proteinExistence type="inferred from homology"/>
<name>A0A9P7UT57_9AGAR</name>
<accession>A0A9P7UT57</accession>
<dbReference type="KEGG" id="more:E1B28_007172"/>
<feature type="compositionally biased region" description="Low complexity" evidence="8">
    <location>
        <begin position="366"/>
        <end position="382"/>
    </location>
</feature>
<feature type="compositionally biased region" description="Polar residues" evidence="8">
    <location>
        <begin position="8"/>
        <end position="20"/>
    </location>
</feature>
<feature type="compositionally biased region" description="Low complexity" evidence="8">
    <location>
        <begin position="860"/>
        <end position="869"/>
    </location>
</feature>
<dbReference type="GO" id="GO:0005634">
    <property type="term" value="C:nucleus"/>
    <property type="evidence" value="ECO:0007669"/>
    <property type="project" value="UniProtKB-SubCell"/>
</dbReference>
<dbReference type="OrthoDB" id="128308at2759"/>
<feature type="compositionally biased region" description="Basic residues" evidence="8">
    <location>
        <begin position="254"/>
        <end position="264"/>
    </location>
</feature>
<evidence type="ECO:0000256" key="2">
    <source>
        <dbReference type="ARBA" id="ARBA00004123"/>
    </source>
</evidence>
<evidence type="ECO:0000256" key="1">
    <source>
        <dbReference type="ARBA" id="ARBA00002738"/>
    </source>
</evidence>
<evidence type="ECO:0000259" key="9">
    <source>
        <dbReference type="SMART" id="SM01312"/>
    </source>
</evidence>
<evidence type="ECO:0000313" key="10">
    <source>
        <dbReference type="EMBL" id="KAG7093497.1"/>
    </source>
</evidence>
<evidence type="ECO:0000256" key="6">
    <source>
        <dbReference type="ARBA" id="ARBA00022490"/>
    </source>
</evidence>
<dbReference type="GeneID" id="66076248"/>
<feature type="region of interest" description="Disordered" evidence="8">
    <location>
        <begin position="39"/>
        <end position="406"/>
    </location>
</feature>
<evidence type="ECO:0000256" key="4">
    <source>
        <dbReference type="ARBA" id="ARBA00009461"/>
    </source>
</evidence>
<feature type="compositionally biased region" description="Basic and acidic residues" evidence="8">
    <location>
        <begin position="874"/>
        <end position="883"/>
    </location>
</feature>
<feature type="domain" description="Restriction of telomere capping protein 4 C-terminal" evidence="9">
    <location>
        <begin position="552"/>
        <end position="677"/>
    </location>
</feature>
<feature type="region of interest" description="Disordered" evidence="8">
    <location>
        <begin position="716"/>
        <end position="783"/>
    </location>
</feature>
<comment type="subcellular location">
    <subcellularLocation>
        <location evidence="3">Cytoplasm</location>
    </subcellularLocation>
    <subcellularLocation>
        <location evidence="2">Nucleus</location>
    </subcellularLocation>
</comment>
<evidence type="ECO:0000256" key="5">
    <source>
        <dbReference type="ARBA" id="ARBA00015162"/>
    </source>
</evidence>
<evidence type="ECO:0000256" key="8">
    <source>
        <dbReference type="SAM" id="MobiDB-lite"/>
    </source>
</evidence>
<dbReference type="SMART" id="SM01312">
    <property type="entry name" value="RTC4"/>
    <property type="match status" value="1"/>
</dbReference>
<feature type="compositionally biased region" description="Basic and acidic residues" evidence="8">
    <location>
        <begin position="105"/>
        <end position="120"/>
    </location>
</feature>
<feature type="compositionally biased region" description="Polar residues" evidence="8">
    <location>
        <begin position="200"/>
        <end position="221"/>
    </location>
</feature>
<feature type="compositionally biased region" description="Acidic residues" evidence="8">
    <location>
        <begin position="717"/>
        <end position="726"/>
    </location>
</feature>
<dbReference type="RefSeq" id="XP_043009967.1">
    <property type="nucleotide sequence ID" value="XM_043151886.1"/>
</dbReference>
<feature type="compositionally biased region" description="Low complexity" evidence="8">
    <location>
        <begin position="322"/>
        <end position="336"/>
    </location>
</feature>
<comment type="caution">
    <text evidence="10">The sequence shown here is derived from an EMBL/GenBank/DDBJ whole genome shotgun (WGS) entry which is preliminary data.</text>
</comment>
<feature type="compositionally biased region" description="Acidic residues" evidence="8">
    <location>
        <begin position="79"/>
        <end position="89"/>
    </location>
</feature>
<evidence type="ECO:0000313" key="11">
    <source>
        <dbReference type="Proteomes" id="UP001049176"/>
    </source>
</evidence>
<feature type="compositionally biased region" description="Low complexity" evidence="8">
    <location>
        <begin position="833"/>
        <end position="845"/>
    </location>
</feature>
<keyword evidence="7" id="KW-0539">Nucleus</keyword>
<dbReference type="AlphaFoldDB" id="A0A9P7UT57"/>
<dbReference type="InterPro" id="IPR039024">
    <property type="entry name" value="RTC4"/>
</dbReference>
<comment type="function">
    <text evidence="1">May be involved in a process influencing telomere capping.</text>
</comment>
<dbReference type="EMBL" id="CM032184">
    <property type="protein sequence ID" value="KAG7093497.1"/>
    <property type="molecule type" value="Genomic_DNA"/>
</dbReference>
<feature type="region of interest" description="Disordered" evidence="8">
    <location>
        <begin position="674"/>
        <end position="700"/>
    </location>
</feature>
<dbReference type="PANTHER" id="PTHR41391:SF1">
    <property type="entry name" value="RESTRICTION OF TELOMERE CAPPING PROTEIN 4"/>
    <property type="match status" value="1"/>
</dbReference>
<gene>
    <name evidence="10" type="ORF">E1B28_007172</name>
</gene>
<comment type="similarity">
    <text evidence="4">Belongs to the RTC4 family.</text>
</comment>
<feature type="region of interest" description="Disordered" evidence="8">
    <location>
        <begin position="817"/>
        <end position="962"/>
    </location>
</feature>
<evidence type="ECO:0000256" key="7">
    <source>
        <dbReference type="ARBA" id="ARBA00023242"/>
    </source>
</evidence>
<keyword evidence="6" id="KW-0963">Cytoplasm</keyword>
<protein>
    <recommendedName>
        <fullName evidence="5">Restriction of telomere capping protein 4</fullName>
    </recommendedName>
</protein>
<organism evidence="10 11">
    <name type="scientific">Marasmius oreades</name>
    <name type="common">fairy-ring Marasmius</name>
    <dbReference type="NCBI Taxonomy" id="181124"/>
    <lineage>
        <taxon>Eukaryota</taxon>
        <taxon>Fungi</taxon>
        <taxon>Dikarya</taxon>
        <taxon>Basidiomycota</taxon>
        <taxon>Agaricomycotina</taxon>
        <taxon>Agaricomycetes</taxon>
        <taxon>Agaricomycetidae</taxon>
        <taxon>Agaricales</taxon>
        <taxon>Marasmiineae</taxon>
        <taxon>Marasmiaceae</taxon>
        <taxon>Marasmius</taxon>
    </lineage>
</organism>
<feature type="compositionally biased region" description="Basic and acidic residues" evidence="8">
    <location>
        <begin position="69"/>
        <end position="78"/>
    </location>
</feature>
<dbReference type="PANTHER" id="PTHR41391">
    <property type="entry name" value="RESTRICTION OF TELOMERE CAPPING PROTEIN 4"/>
    <property type="match status" value="1"/>
</dbReference>
<feature type="compositionally biased region" description="Basic and acidic residues" evidence="8">
    <location>
        <begin position="342"/>
        <end position="354"/>
    </location>
</feature>
<dbReference type="Pfam" id="PF14474">
    <property type="entry name" value="RTC4"/>
    <property type="match status" value="1"/>
</dbReference>
<feature type="compositionally biased region" description="Polar residues" evidence="8">
    <location>
        <begin position="265"/>
        <end position="276"/>
    </location>
</feature>